<keyword evidence="4 11" id="KW-0378">Hydrolase</keyword>
<evidence type="ECO:0000256" key="5">
    <source>
        <dbReference type="ARBA" id="ARBA00022989"/>
    </source>
</evidence>
<dbReference type="PANTHER" id="PTHR43731:SF14">
    <property type="entry name" value="PRESENILIN-ASSOCIATED RHOMBOID-LIKE PROTEIN, MITOCHONDRIAL"/>
    <property type="match status" value="1"/>
</dbReference>
<keyword evidence="11" id="KW-0645">Protease</keyword>
<organism evidence="11 12">
    <name type="scientific">Limihaloglobus sulfuriphilus</name>
    <dbReference type="NCBI Taxonomy" id="1851148"/>
    <lineage>
        <taxon>Bacteria</taxon>
        <taxon>Pseudomonadati</taxon>
        <taxon>Planctomycetota</taxon>
        <taxon>Phycisphaerae</taxon>
        <taxon>Sedimentisphaerales</taxon>
        <taxon>Sedimentisphaeraceae</taxon>
        <taxon>Limihaloglobus</taxon>
    </lineage>
</organism>
<dbReference type="Proteomes" id="UP000188181">
    <property type="component" value="Chromosome"/>
</dbReference>
<feature type="transmembrane region" description="Helical" evidence="8">
    <location>
        <begin position="108"/>
        <end position="132"/>
    </location>
</feature>
<evidence type="ECO:0000256" key="2">
    <source>
        <dbReference type="ARBA" id="ARBA00009045"/>
    </source>
</evidence>
<comment type="subcellular location">
    <subcellularLocation>
        <location evidence="1">Membrane</location>
        <topology evidence="1">Multi-pass membrane protein</topology>
    </subcellularLocation>
</comment>
<feature type="domain" description="DUF6576" evidence="10">
    <location>
        <begin position="250"/>
        <end position="287"/>
    </location>
</feature>
<feature type="coiled-coil region" evidence="7">
    <location>
        <begin position="245"/>
        <end position="272"/>
    </location>
</feature>
<dbReference type="InterPro" id="IPR050925">
    <property type="entry name" value="Rhomboid_protease_S54"/>
</dbReference>
<feature type="transmembrane region" description="Helical" evidence="8">
    <location>
        <begin position="193"/>
        <end position="211"/>
    </location>
</feature>
<keyword evidence="12" id="KW-1185">Reference proteome</keyword>
<gene>
    <name evidence="11" type="primary">gluP</name>
    <name evidence="11" type="ORF">SMSP2_00941</name>
</gene>
<dbReference type="GO" id="GO:0004252">
    <property type="term" value="F:serine-type endopeptidase activity"/>
    <property type="evidence" value="ECO:0007669"/>
    <property type="project" value="InterPro"/>
</dbReference>
<dbReference type="AlphaFoldDB" id="A0A1Q2MDF8"/>
<evidence type="ECO:0000259" key="9">
    <source>
        <dbReference type="Pfam" id="PF01694"/>
    </source>
</evidence>
<dbReference type="STRING" id="1851148.SMSP2_00941"/>
<evidence type="ECO:0000313" key="11">
    <source>
        <dbReference type="EMBL" id="AQQ70588.1"/>
    </source>
</evidence>
<dbReference type="PANTHER" id="PTHR43731">
    <property type="entry name" value="RHOMBOID PROTEASE"/>
    <property type="match status" value="1"/>
</dbReference>
<protein>
    <submittedName>
        <fullName evidence="11">Rhomboid protease GluP</fullName>
        <ecNumber evidence="11">3.4.21.105</ecNumber>
    </submittedName>
</protein>
<dbReference type="InterPro" id="IPR022764">
    <property type="entry name" value="Peptidase_S54_rhomboid_dom"/>
</dbReference>
<dbReference type="KEGG" id="pbas:SMSP2_00941"/>
<evidence type="ECO:0000256" key="7">
    <source>
        <dbReference type="SAM" id="Coils"/>
    </source>
</evidence>
<accession>A0A1Q2MDF8</accession>
<proteinExistence type="inferred from homology"/>
<reference evidence="12" key="1">
    <citation type="submission" date="2017-02" db="EMBL/GenBank/DDBJ databases">
        <title>Comparative genomics and description of representatives of a novel lineage of planctomycetes thriving in anoxic sediments.</title>
        <authorList>
            <person name="Spring S."/>
            <person name="Bunk B."/>
            <person name="Sproer C."/>
        </authorList>
    </citation>
    <scope>NUCLEOTIDE SEQUENCE [LARGE SCALE GENOMIC DNA]</scope>
    <source>
        <strain evidence="12">SM-Chi-D1</strain>
    </source>
</reference>
<dbReference type="GO" id="GO:0016020">
    <property type="term" value="C:membrane"/>
    <property type="evidence" value="ECO:0007669"/>
    <property type="project" value="UniProtKB-SubCell"/>
</dbReference>
<dbReference type="RefSeq" id="WP_146682841.1">
    <property type="nucleotide sequence ID" value="NZ_CP019646.1"/>
</dbReference>
<feature type="transmembrane region" description="Helical" evidence="8">
    <location>
        <begin position="168"/>
        <end position="187"/>
    </location>
</feature>
<dbReference type="OrthoDB" id="9813074at2"/>
<feature type="transmembrane region" description="Helical" evidence="8">
    <location>
        <begin position="33"/>
        <end position="58"/>
    </location>
</feature>
<dbReference type="InterPro" id="IPR035952">
    <property type="entry name" value="Rhomboid-like_sf"/>
</dbReference>
<evidence type="ECO:0000256" key="8">
    <source>
        <dbReference type="SAM" id="Phobius"/>
    </source>
</evidence>
<keyword evidence="3 8" id="KW-0812">Transmembrane</keyword>
<feature type="domain" description="Peptidase S54 rhomboid" evidence="9">
    <location>
        <begin position="69"/>
        <end position="211"/>
    </location>
</feature>
<dbReference type="GO" id="GO:0006508">
    <property type="term" value="P:proteolysis"/>
    <property type="evidence" value="ECO:0007669"/>
    <property type="project" value="UniProtKB-KW"/>
</dbReference>
<name>A0A1Q2MDF8_9BACT</name>
<evidence type="ECO:0000256" key="1">
    <source>
        <dbReference type="ARBA" id="ARBA00004141"/>
    </source>
</evidence>
<dbReference type="Gene3D" id="1.20.1540.10">
    <property type="entry name" value="Rhomboid-like"/>
    <property type="match status" value="1"/>
</dbReference>
<evidence type="ECO:0000313" key="12">
    <source>
        <dbReference type="Proteomes" id="UP000188181"/>
    </source>
</evidence>
<dbReference type="SUPFAM" id="SSF144091">
    <property type="entry name" value="Rhomboid-like"/>
    <property type="match status" value="1"/>
</dbReference>
<feature type="transmembrane region" description="Helical" evidence="8">
    <location>
        <begin position="138"/>
        <end position="156"/>
    </location>
</feature>
<evidence type="ECO:0000256" key="4">
    <source>
        <dbReference type="ARBA" id="ARBA00022801"/>
    </source>
</evidence>
<keyword evidence="7" id="KW-0175">Coiled coil</keyword>
<dbReference type="InterPro" id="IPR046483">
    <property type="entry name" value="DUF6576"/>
</dbReference>
<evidence type="ECO:0000256" key="3">
    <source>
        <dbReference type="ARBA" id="ARBA00022692"/>
    </source>
</evidence>
<comment type="similarity">
    <text evidence="2">Belongs to the peptidase S54 family.</text>
</comment>
<dbReference type="EC" id="3.4.21.105" evidence="11"/>
<dbReference type="EMBL" id="CP019646">
    <property type="protein sequence ID" value="AQQ70588.1"/>
    <property type="molecule type" value="Genomic_DNA"/>
</dbReference>
<dbReference type="Pfam" id="PF01694">
    <property type="entry name" value="Rhomboid"/>
    <property type="match status" value="1"/>
</dbReference>
<evidence type="ECO:0000259" key="10">
    <source>
        <dbReference type="Pfam" id="PF20216"/>
    </source>
</evidence>
<evidence type="ECO:0000256" key="6">
    <source>
        <dbReference type="ARBA" id="ARBA00023136"/>
    </source>
</evidence>
<feature type="transmembrane region" description="Helical" evidence="8">
    <location>
        <begin position="78"/>
        <end position="96"/>
    </location>
</feature>
<dbReference type="Pfam" id="PF20216">
    <property type="entry name" value="DUF6576"/>
    <property type="match status" value="1"/>
</dbReference>
<sequence>MGLYDRDYTRFDYRPPREPGYSFIERIPPVTRLLLIINLAVFLLMQINAIARLGGWFVLDTLTKANLFQLWRFVTYQFLHVDLMHLAVNMIGLFFIGRILESRMGRQFYTIFYLACGIAGGLLYAILCVLGVLKAGVLLGASASLLGLVGACAVMYPKMMVIVIFIPMQMRLLAILSFVFFVLAILFSDSNPGGHAAHLGGLLAGGGYILYRRKKIHNIGIDKFISDFFNYKMPRRSSKSGTGSWEKKLQQRKQLEEQLDQILEKVSRQGIQSLTRSEKAILRKASKEEQKKNKLNQ</sequence>
<keyword evidence="5 8" id="KW-1133">Transmembrane helix</keyword>
<keyword evidence="6 8" id="KW-0472">Membrane</keyword>